<proteinExistence type="inferred from homology"/>
<name>A0A364KRZ0_TALAM</name>
<sequence length="291" mass="33403">MAAAVQTAPGLATNQGIEALSQPSKPAKHDVAYDMMYFALEKTPPPYYMGRPGTVLGPMTTMPVIVHDISGETEKYTLDTHGFQFVKHESKEKDFFDVEKIKAEYYPETEELVKKVTGATRTFVFNHAIRRQPVEAADGSVPGRGPTYNAHIDQSYADAPNRVRRYFPEEAEELIKKRYQIINVWRPIKTILRDPFAVCDARSVDDKDLIPVTMIYPNAIDEKVACKKNPNHMWYYKYAQRPDEPMLFKNFDSVTDGRARRNPHSAFQDPAHKDDYMRESIEVRVLAFFDE</sequence>
<protein>
    <submittedName>
        <fullName evidence="2">Uncharacterized protein</fullName>
    </submittedName>
</protein>
<comment type="similarity">
    <text evidence="1">Belongs to the asaB hydroxylase/desaturase family.</text>
</comment>
<dbReference type="EMBL" id="MIKG01000003">
    <property type="protein sequence ID" value="RAO66317.1"/>
    <property type="molecule type" value="Genomic_DNA"/>
</dbReference>
<dbReference type="AlphaFoldDB" id="A0A364KRZ0"/>
<dbReference type="OrthoDB" id="412788at2759"/>
<accession>A0A364KRZ0</accession>
<evidence type="ECO:0000256" key="1">
    <source>
        <dbReference type="ARBA" id="ARBA00023604"/>
    </source>
</evidence>
<comment type="caution">
    <text evidence="2">The sequence shown here is derived from an EMBL/GenBank/DDBJ whole genome shotgun (WGS) entry which is preliminary data.</text>
</comment>
<dbReference type="PANTHER" id="PTHR34598">
    <property type="entry name" value="BLL6449 PROTEIN"/>
    <property type="match status" value="1"/>
</dbReference>
<dbReference type="GO" id="GO:0016491">
    <property type="term" value="F:oxidoreductase activity"/>
    <property type="evidence" value="ECO:0007669"/>
    <property type="project" value="InterPro"/>
</dbReference>
<dbReference type="RefSeq" id="XP_040730834.1">
    <property type="nucleotide sequence ID" value="XM_040874463.1"/>
</dbReference>
<dbReference type="Proteomes" id="UP000249363">
    <property type="component" value="Unassembled WGS sequence"/>
</dbReference>
<evidence type="ECO:0000313" key="3">
    <source>
        <dbReference type="Proteomes" id="UP000249363"/>
    </source>
</evidence>
<dbReference type="NCBIfam" id="NF041278">
    <property type="entry name" value="CmcJ_NvfI_EfuI"/>
    <property type="match status" value="1"/>
</dbReference>
<dbReference type="STRING" id="1196081.A0A364KRZ0"/>
<keyword evidence="3" id="KW-1185">Reference proteome</keyword>
<dbReference type="InterPro" id="IPR044053">
    <property type="entry name" value="AsaB-like"/>
</dbReference>
<dbReference type="GeneID" id="63791546"/>
<dbReference type="PANTHER" id="PTHR34598:SF3">
    <property type="entry name" value="OXIDOREDUCTASE AN1597"/>
    <property type="match status" value="1"/>
</dbReference>
<reference evidence="2 3" key="1">
    <citation type="journal article" date="2017" name="Biotechnol. Biofuels">
        <title>Differential beta-glucosidase expression as a function of carbon source availability in Talaromyces amestolkiae: a genomic and proteomic approach.</title>
        <authorList>
            <person name="de Eugenio L.I."/>
            <person name="Mendez-Liter J.A."/>
            <person name="Nieto-Dominguez M."/>
            <person name="Alonso L."/>
            <person name="Gil-Munoz J."/>
            <person name="Barriuso J."/>
            <person name="Prieto A."/>
            <person name="Martinez M.J."/>
        </authorList>
    </citation>
    <scope>NUCLEOTIDE SEQUENCE [LARGE SCALE GENOMIC DNA]</scope>
    <source>
        <strain evidence="2 3">CIB</strain>
    </source>
</reference>
<organism evidence="2 3">
    <name type="scientific">Talaromyces amestolkiae</name>
    <dbReference type="NCBI Taxonomy" id="1196081"/>
    <lineage>
        <taxon>Eukaryota</taxon>
        <taxon>Fungi</taxon>
        <taxon>Dikarya</taxon>
        <taxon>Ascomycota</taxon>
        <taxon>Pezizomycotina</taxon>
        <taxon>Eurotiomycetes</taxon>
        <taxon>Eurotiomycetidae</taxon>
        <taxon>Eurotiales</taxon>
        <taxon>Trichocomaceae</taxon>
        <taxon>Talaromyces</taxon>
        <taxon>Talaromyces sect. Talaromyces</taxon>
    </lineage>
</organism>
<gene>
    <name evidence="2" type="ORF">BHQ10_002329</name>
</gene>
<evidence type="ECO:0000313" key="2">
    <source>
        <dbReference type="EMBL" id="RAO66317.1"/>
    </source>
</evidence>